<proteinExistence type="predicted"/>
<sequence>MKSPRRKRLWISSSPRTCSILPKLWRIFRWAVLRSCRSLRSVQFRSRKTVNIPMRWVKSAIDTR</sequence>
<comment type="caution">
    <text evidence="1">The sequence shown here is derived from an EMBL/GenBank/DDBJ whole genome shotgun (WGS) entry which is preliminary data.</text>
</comment>
<reference evidence="1" key="1">
    <citation type="journal article" date="2012" name="PLoS ONE">
        <title>Gene sets for utilization of primary and secondary nutrition supplies in the distal gut of endangered iberian lynx.</title>
        <authorList>
            <person name="Alcaide M."/>
            <person name="Messina E."/>
            <person name="Richter M."/>
            <person name="Bargiela R."/>
            <person name="Peplies J."/>
            <person name="Huws S.A."/>
            <person name="Newbold C.J."/>
            <person name="Golyshin P.N."/>
            <person name="Simon M.A."/>
            <person name="Lopez G."/>
            <person name="Yakimov M.M."/>
            <person name="Ferrer M."/>
        </authorList>
    </citation>
    <scope>NUCLEOTIDE SEQUENCE</scope>
</reference>
<dbReference type="AlphaFoldDB" id="J9G258"/>
<gene>
    <name evidence="1" type="ORF">EVA_18263</name>
</gene>
<organism evidence="1">
    <name type="scientific">gut metagenome</name>
    <dbReference type="NCBI Taxonomy" id="749906"/>
    <lineage>
        <taxon>unclassified sequences</taxon>
        <taxon>metagenomes</taxon>
        <taxon>organismal metagenomes</taxon>
    </lineage>
</organism>
<dbReference type="EMBL" id="AMCI01006864">
    <property type="protein sequence ID" value="EJW93629.1"/>
    <property type="molecule type" value="Genomic_DNA"/>
</dbReference>
<name>J9G258_9ZZZZ</name>
<protein>
    <submittedName>
        <fullName evidence="1">Uncharacterized protein</fullName>
    </submittedName>
</protein>
<evidence type="ECO:0000313" key="1">
    <source>
        <dbReference type="EMBL" id="EJW93629.1"/>
    </source>
</evidence>
<accession>J9G258</accession>